<dbReference type="AlphaFoldDB" id="A0A5B0DSC0"/>
<dbReference type="NCBIfam" id="TIGR01414">
    <property type="entry name" value="autotrans_barl"/>
    <property type="match status" value="1"/>
</dbReference>
<dbReference type="SMART" id="SM00869">
    <property type="entry name" value="Autotransporter"/>
    <property type="match status" value="1"/>
</dbReference>
<organism evidence="4 5">
    <name type="scientific">Aureimonas fodinaquatilis</name>
    <dbReference type="NCBI Taxonomy" id="2565783"/>
    <lineage>
        <taxon>Bacteria</taxon>
        <taxon>Pseudomonadati</taxon>
        <taxon>Pseudomonadota</taxon>
        <taxon>Alphaproteobacteria</taxon>
        <taxon>Hyphomicrobiales</taxon>
        <taxon>Aurantimonadaceae</taxon>
        <taxon>Aureimonas</taxon>
    </lineage>
</organism>
<protein>
    <submittedName>
        <fullName evidence="4">Autotransporter outer membrane beta-barrel domain-containing protein</fullName>
    </submittedName>
</protein>
<evidence type="ECO:0000313" key="5">
    <source>
        <dbReference type="Proteomes" id="UP000324738"/>
    </source>
</evidence>
<dbReference type="Pfam" id="PF03797">
    <property type="entry name" value="Autotransporter"/>
    <property type="match status" value="1"/>
</dbReference>
<evidence type="ECO:0000313" key="4">
    <source>
        <dbReference type="EMBL" id="KAA0968885.1"/>
    </source>
</evidence>
<feature type="domain" description="Autotransporter" evidence="3">
    <location>
        <begin position="731"/>
        <end position="1006"/>
    </location>
</feature>
<dbReference type="Gene3D" id="2.40.128.130">
    <property type="entry name" value="Autotransporter beta-domain"/>
    <property type="match status" value="1"/>
</dbReference>
<dbReference type="RefSeq" id="WP_149301159.1">
    <property type="nucleotide sequence ID" value="NZ_VTWH01000004.1"/>
</dbReference>
<accession>A0A5B0DSC0</accession>
<dbReference type="EMBL" id="VTWH01000004">
    <property type="protein sequence ID" value="KAA0968885.1"/>
    <property type="molecule type" value="Genomic_DNA"/>
</dbReference>
<dbReference type="InterPro" id="IPR005546">
    <property type="entry name" value="Autotransporte_beta"/>
</dbReference>
<dbReference type="SUPFAM" id="SSF103515">
    <property type="entry name" value="Autotransporter"/>
    <property type="match status" value="1"/>
</dbReference>
<dbReference type="PROSITE" id="PS51208">
    <property type="entry name" value="AUTOTRANSPORTER"/>
    <property type="match status" value="1"/>
</dbReference>
<gene>
    <name evidence="4" type="ORF">FPY71_15065</name>
</gene>
<dbReference type="GO" id="GO:0019867">
    <property type="term" value="C:outer membrane"/>
    <property type="evidence" value="ECO:0007669"/>
    <property type="project" value="InterPro"/>
</dbReference>
<dbReference type="InterPro" id="IPR011050">
    <property type="entry name" value="Pectin_lyase_fold/virulence"/>
</dbReference>
<dbReference type="SUPFAM" id="SSF51126">
    <property type="entry name" value="Pectin lyase-like"/>
    <property type="match status" value="1"/>
</dbReference>
<dbReference type="Proteomes" id="UP000324738">
    <property type="component" value="Unassembled WGS sequence"/>
</dbReference>
<keyword evidence="1 2" id="KW-0732">Signal</keyword>
<comment type="caution">
    <text evidence="4">The sequence shown here is derived from an EMBL/GenBank/DDBJ whole genome shotgun (WGS) entry which is preliminary data.</text>
</comment>
<dbReference type="InterPro" id="IPR036709">
    <property type="entry name" value="Autotransporte_beta_dom_sf"/>
</dbReference>
<name>A0A5B0DSC0_9HYPH</name>
<evidence type="ECO:0000256" key="1">
    <source>
        <dbReference type="ARBA" id="ARBA00022729"/>
    </source>
</evidence>
<dbReference type="InterPro" id="IPR006315">
    <property type="entry name" value="OM_autotransptr_brl_dom"/>
</dbReference>
<evidence type="ECO:0000259" key="3">
    <source>
        <dbReference type="PROSITE" id="PS51208"/>
    </source>
</evidence>
<feature type="signal peptide" evidence="2">
    <location>
        <begin position="1"/>
        <end position="30"/>
    </location>
</feature>
<proteinExistence type="predicted"/>
<sequence length="1006" mass="101908">MRPFPVSNLQRGAACGLGFCLAALTQPVFAQSAWTAYDGYTSSALVPFSNGGGAESLSEIMRTGSPRVGVSIGTYNSSLLVDTGSTGIGLEESYLSGAGSGFRPTGEYGLIYYSSSNLVAFGEYYEGTVTFNAADGTTVSTGDNMRVLGVRDKVCLPGAPNACDASGSISMMGVGFGRNTMIPGVSAGLDLNTLNPSTLASALATPQAYNPFVNIAGMQAGGTMRAGYIVTQAGFVLGLTASNTAGYAIGQLGRVTDAANAQAYSMQPMAVSVAFPSGHTVGGVGQVLMDTGVTDGFLYLEQHDFQNAIAAGSTITVDLLGSGGAVGYSFVVDPTDPSAPNPMNWAGPRGHTASYLNASVRAFHGMNLFYDAVDGFVGVLPNQNATASNPMFRQVLVLNGALAPQADLSIGVPTILAGATTLAPAAASTTTLANGVGGSGSLIVAGAGTVALAGFANYTGGTTVQSGSLNLTGTIIGDVAIGSAGTFLHNGLVAGSVQSAGTLSGTGQILGGVTTLQGSALAAGNSIGTLTIAGDLSLGSGTTYVVEIDGVAQSDRIDVGGRAQLGGDVSLLLFGTDATVPALGTRFTILTAAGGIDGQFATIDDSAVFSSAYPFLAADLIYTPQSVLLSIGRSDVSFATAGTTDNQRSVGFAADSLPLTSATIPLVSSLAALDMRSASSALESLSGGIHADLVAALAQESRHVRQAAMNRLRDERSAQIAPLAQGSDIGEPGGLATGWVQAFGGWGRLDGTGAGHLNQDTGGVLLGIDGAVGDAGRVGLLTGWSSGTLDSQAIDASSRSDSYHIGLYAGTNLGEIALRGGASYSNHQIETNRTISFPGFVDAASASYDGYTAQLFAELGYETRISGILVEPFVNLTQLWVRTDSFAEAGGPAALSGNGSDYNSTLSTLGLRSYVDVDWRDIRFTIGGLLGWQHSFGDLAPQAGLSLASIAPFTIEGSALSRDAALLSVGIDAALTEAVSLGVSYDGRIGTDDRDHAIQGRFTYRF</sequence>
<keyword evidence="5" id="KW-1185">Reference proteome</keyword>
<reference evidence="4 5" key="1">
    <citation type="submission" date="2019-08" db="EMBL/GenBank/DDBJ databases">
        <title>Aureimonas fodiniaquatilis sp. nov., isolated from a coal mine wastewater.</title>
        <authorList>
            <person name="Kim W."/>
        </authorList>
    </citation>
    <scope>NUCLEOTIDE SEQUENCE [LARGE SCALE GENOMIC DNA]</scope>
    <source>
        <strain evidence="4 5">CAU 1482</strain>
    </source>
</reference>
<evidence type="ECO:0000256" key="2">
    <source>
        <dbReference type="SAM" id="SignalP"/>
    </source>
</evidence>
<dbReference type="NCBIfam" id="TIGR02601">
    <property type="entry name" value="autotrns_rpt"/>
    <property type="match status" value="1"/>
</dbReference>
<dbReference type="OrthoDB" id="7872833at2"/>
<feature type="chain" id="PRO_5022690677" evidence="2">
    <location>
        <begin position="31"/>
        <end position="1006"/>
    </location>
</feature>
<dbReference type="InterPro" id="IPR013425">
    <property type="entry name" value="Autotrns_rpt"/>
</dbReference>